<keyword evidence="2" id="KW-1185">Reference proteome</keyword>
<proteinExistence type="predicted"/>
<dbReference type="EMBL" id="CP113520">
    <property type="protein sequence ID" value="WAJ28785.1"/>
    <property type="molecule type" value="Genomic_DNA"/>
</dbReference>
<accession>A0ACD4NPM9</accession>
<reference evidence="1" key="1">
    <citation type="submission" date="2022-11" db="EMBL/GenBank/DDBJ databases">
        <title>beta-Carotene-producing bacterium, Jeongeuplla avenae sp. nov., alleviates the salt stress of Arabidopsis seedlings.</title>
        <authorList>
            <person name="Jiang L."/>
            <person name="Lee J."/>
        </authorList>
    </citation>
    <scope>NUCLEOTIDE SEQUENCE</scope>
    <source>
        <strain evidence="1">DY_R2A_6</strain>
    </source>
</reference>
<evidence type="ECO:0000313" key="2">
    <source>
        <dbReference type="Proteomes" id="UP001163223"/>
    </source>
</evidence>
<organism evidence="1 2">
    <name type="scientific">Antarcticirhabdus aurantiaca</name>
    <dbReference type="NCBI Taxonomy" id="2606717"/>
    <lineage>
        <taxon>Bacteria</taxon>
        <taxon>Pseudomonadati</taxon>
        <taxon>Pseudomonadota</taxon>
        <taxon>Alphaproteobacteria</taxon>
        <taxon>Hyphomicrobiales</taxon>
        <taxon>Aurantimonadaceae</taxon>
        <taxon>Antarcticirhabdus</taxon>
    </lineage>
</organism>
<sequence length="389" mass="42377">MMAASRGRVIVVGAGIAGLSTAWALEKRGFAVEVFEQGPIPNPRASSYDEHRITRHAYGTAEGYAYLMPQAFAMYDAMFRDIGADHFARSKVIYFIREDTGWYEPSARSLSRLNSGFRDIPLSDIPERFPMVETAGLTRAVETDEGGMLFPIRILTDLVVALGNRGVTFHSDARVTAVDPDAGLVVANGREHRADRVVIAAGAWLEKLTPVLSRTVVPSRQAVMYIAPPPEFAKAWADAPVLIDLGVNSGTYTLPPRRGTRLKIGDHVFTRAGDADGDRIATPADVARLESAARLSYRGFDRYQVLEKKICFYTVTRDTSERFAVQPWGTRAWIVSACSGHGFKLGPLIGDTVAGAIAGERSPDEATRFAAGQMDLEEHVAPPAPQPAE</sequence>
<protein>
    <submittedName>
        <fullName evidence="1">FAD-dependent oxidoreductase</fullName>
    </submittedName>
</protein>
<name>A0ACD4NPM9_9HYPH</name>
<dbReference type="Proteomes" id="UP001163223">
    <property type="component" value="Chromosome"/>
</dbReference>
<gene>
    <name evidence="1" type="ORF">OXU80_00575</name>
</gene>
<evidence type="ECO:0000313" key="1">
    <source>
        <dbReference type="EMBL" id="WAJ28785.1"/>
    </source>
</evidence>